<dbReference type="InterPro" id="IPR009097">
    <property type="entry name" value="Cyclic_Pdiesterase"/>
</dbReference>
<evidence type="ECO:0000313" key="2">
    <source>
        <dbReference type="Proteomes" id="UP000095552"/>
    </source>
</evidence>
<organism evidence="1 2">
    <name type="scientific">Roseivirga misakiensis</name>
    <dbReference type="NCBI Taxonomy" id="1563681"/>
    <lineage>
        <taxon>Bacteria</taxon>
        <taxon>Pseudomonadati</taxon>
        <taxon>Bacteroidota</taxon>
        <taxon>Cytophagia</taxon>
        <taxon>Cytophagales</taxon>
        <taxon>Roseivirgaceae</taxon>
        <taxon>Roseivirga</taxon>
    </lineage>
</organism>
<dbReference type="STRING" id="1563681.BFP71_13820"/>
<dbReference type="Pfam" id="PF13563">
    <property type="entry name" value="2_5_RNA_ligase2"/>
    <property type="match status" value="1"/>
</dbReference>
<comment type="caution">
    <text evidence="1">The sequence shown here is derived from an EMBL/GenBank/DDBJ whole genome shotgun (WGS) entry which is preliminary data.</text>
</comment>
<dbReference type="OrthoDB" id="1951600at2"/>
<gene>
    <name evidence="1" type="ORF">BFP71_13820</name>
</gene>
<keyword evidence="2" id="KW-1185">Reference proteome</keyword>
<accession>A0A1E5SZK6</accession>
<dbReference type="Gene3D" id="3.90.1140.10">
    <property type="entry name" value="Cyclic phosphodiesterase"/>
    <property type="match status" value="1"/>
</dbReference>
<dbReference type="RefSeq" id="WP_069836044.1">
    <property type="nucleotide sequence ID" value="NZ_MDGQ01000005.1"/>
</dbReference>
<name>A0A1E5SZK6_9BACT</name>
<proteinExistence type="predicted"/>
<dbReference type="EMBL" id="MDGQ01000005">
    <property type="protein sequence ID" value="OEK04539.1"/>
    <property type="molecule type" value="Genomic_DNA"/>
</dbReference>
<dbReference type="SUPFAM" id="SSF55144">
    <property type="entry name" value="LigT-like"/>
    <property type="match status" value="1"/>
</dbReference>
<dbReference type="AlphaFoldDB" id="A0A1E5SZK6"/>
<reference evidence="1 2" key="1">
    <citation type="submission" date="2016-08" db="EMBL/GenBank/DDBJ databases">
        <title>Draft genome of Fabibacter sp. strain SK-8.</title>
        <authorList>
            <person name="Wong S.-K."/>
            <person name="Hamasaki K."/>
            <person name="Yoshizawa S."/>
        </authorList>
    </citation>
    <scope>NUCLEOTIDE SEQUENCE [LARGE SCALE GENOMIC DNA]</scope>
    <source>
        <strain evidence="1 2">SK-8</strain>
    </source>
</reference>
<sequence>MILEKGHSLFNQSDLSEYLFIVLPYAEISKEVKSFKRDFFSKYGAYPGQNSCAHIRLVSFFQPEEREKRLLKASQEVLNQIKGFEIFLNGFGFYGVDRHIFLEVLNKQSLVDVYHLLRFRLFQELVSLSFLNKQFEPTLNIGTGFTALQFMDAVRDYEHEPYTNSFRVTRIHVLKRKAPFKTWENLTTLPLAKSEGELLGLL</sequence>
<protein>
    <recommendedName>
        <fullName evidence="3">2'-5' RNA ligase</fullName>
    </recommendedName>
</protein>
<evidence type="ECO:0008006" key="3">
    <source>
        <dbReference type="Google" id="ProtNLM"/>
    </source>
</evidence>
<evidence type="ECO:0000313" key="1">
    <source>
        <dbReference type="EMBL" id="OEK04539.1"/>
    </source>
</evidence>
<dbReference type="Proteomes" id="UP000095552">
    <property type="component" value="Unassembled WGS sequence"/>
</dbReference>